<reference evidence="3 4" key="1">
    <citation type="submission" date="2015-01" db="EMBL/GenBank/DDBJ databases">
        <title>Draft genome of the acidophilic iron oxidizer Ferrimicrobium acidiphilum strain T23.</title>
        <authorList>
            <person name="Poehlein A."/>
            <person name="Eisen S."/>
            <person name="Schloemann M."/>
            <person name="Johnson B.D."/>
            <person name="Daniel R."/>
            <person name="Muehling M."/>
        </authorList>
    </citation>
    <scope>NUCLEOTIDE SEQUENCE [LARGE SCALE GENOMIC DNA]</scope>
    <source>
        <strain evidence="3 4">T23</strain>
    </source>
</reference>
<proteinExistence type="predicted"/>
<dbReference type="GeneID" id="78373924"/>
<dbReference type="Proteomes" id="UP000032336">
    <property type="component" value="Unassembled WGS sequence"/>
</dbReference>
<evidence type="ECO:0000256" key="1">
    <source>
        <dbReference type="SAM" id="MobiDB-lite"/>
    </source>
</evidence>
<evidence type="ECO:0000313" key="4">
    <source>
        <dbReference type="Proteomes" id="UP000032336"/>
    </source>
</evidence>
<dbReference type="Pfam" id="PF22483">
    <property type="entry name" value="Mu-transpos_C_2"/>
    <property type="match status" value="1"/>
</dbReference>
<dbReference type="PANTHER" id="PTHR35004">
    <property type="entry name" value="TRANSPOSASE RV3428C-RELATED"/>
    <property type="match status" value="1"/>
</dbReference>
<sequence length="264" mass="29263">MIPQVHVPGRTAEVDFGDVWVIVSGEKLRAKMFAMRLSSSAKAFHQIYMGESQECFLDGHEKAFEAFGGIPAEIRYDNLTSAVTKVLIGRDRMENERFTAFRSHYGFGASYCTPGIKGAHEKGGIEGEVKRARRRYMVPMPKGATLAEINDKLHQRVDADDASRHVAYRKETVEAAFLEERKALKPLVAESFGSAKILFAKVDAKSRVCVRQAFYSVPVSLIGRSVQIALSANEVSISYPCQAGGQSWTSHPSRRLYSRTGSLP</sequence>
<accession>A0A0D8FPT8</accession>
<comment type="caution">
    <text evidence="3">The sequence shown here is derived from an EMBL/GenBank/DDBJ whole genome shotgun (WGS) entry which is preliminary data.</text>
</comment>
<gene>
    <name evidence="3" type="ORF">FEAC_29660</name>
</gene>
<feature type="domain" description="Transposase for insertion sequence element IS21-like C-terminal" evidence="2">
    <location>
        <begin position="191"/>
        <end position="239"/>
    </location>
</feature>
<dbReference type="eggNOG" id="COG4584">
    <property type="taxonomic scope" value="Bacteria"/>
</dbReference>
<protein>
    <submittedName>
        <fullName evidence="3">Integrase core domain protein</fullName>
    </submittedName>
</protein>
<feature type="region of interest" description="Disordered" evidence="1">
    <location>
        <begin position="244"/>
        <end position="264"/>
    </location>
</feature>
<evidence type="ECO:0000259" key="2">
    <source>
        <dbReference type="Pfam" id="PF22483"/>
    </source>
</evidence>
<dbReference type="AlphaFoldDB" id="A0A0D8FPT8"/>
<keyword evidence="4" id="KW-1185">Reference proteome</keyword>
<name>A0A0D8FPT8_9ACTN</name>
<dbReference type="PATRIC" id="fig|1121877.4.peg.3351"/>
<dbReference type="InterPro" id="IPR054353">
    <property type="entry name" value="IstA-like_C"/>
</dbReference>
<dbReference type="STRING" id="1121877.FEAC_29660"/>
<dbReference type="EMBL" id="JXUW01000050">
    <property type="protein sequence ID" value="KJE75305.1"/>
    <property type="molecule type" value="Genomic_DNA"/>
</dbReference>
<dbReference type="PANTHER" id="PTHR35004:SF7">
    <property type="entry name" value="INTEGRASE PROTEIN"/>
    <property type="match status" value="1"/>
</dbReference>
<organism evidence="3 4">
    <name type="scientific">Ferrimicrobium acidiphilum DSM 19497</name>
    <dbReference type="NCBI Taxonomy" id="1121877"/>
    <lineage>
        <taxon>Bacteria</taxon>
        <taxon>Bacillati</taxon>
        <taxon>Actinomycetota</taxon>
        <taxon>Acidimicrobiia</taxon>
        <taxon>Acidimicrobiales</taxon>
        <taxon>Acidimicrobiaceae</taxon>
        <taxon>Ferrimicrobium</taxon>
    </lineage>
</organism>
<dbReference type="RefSeq" id="WP_052566577.1">
    <property type="nucleotide sequence ID" value="NZ_JXUW01000050.1"/>
</dbReference>
<evidence type="ECO:0000313" key="3">
    <source>
        <dbReference type="EMBL" id="KJE75305.1"/>
    </source>
</evidence>
<dbReference type="NCBIfam" id="NF033546">
    <property type="entry name" value="transpos_IS21"/>
    <property type="match status" value="1"/>
</dbReference>